<dbReference type="PANTHER" id="PTHR46383">
    <property type="entry name" value="ASPARTATE AMINOTRANSFERASE"/>
    <property type="match status" value="1"/>
</dbReference>
<dbReference type="Proteomes" id="UP000006681">
    <property type="component" value="Chromosome"/>
</dbReference>
<evidence type="ECO:0000313" key="8">
    <source>
        <dbReference type="EMBL" id="ADN51857.1"/>
    </source>
</evidence>
<keyword evidence="6" id="KW-0663">Pyridoxal phosphate</keyword>
<dbReference type="GO" id="GO:0030170">
    <property type="term" value="F:pyridoxal phosphate binding"/>
    <property type="evidence" value="ECO:0007669"/>
    <property type="project" value="InterPro"/>
</dbReference>
<keyword evidence="4 8" id="KW-0032">Aminotransferase</keyword>
<comment type="subunit">
    <text evidence="3">Homodimer.</text>
</comment>
<sequence length="393" mass="44598">MRVSTRSNAFPGSAIRGVNEEVVRLRGFGVRVFEFHIGQPGLPPSRDLLLEFTRELLEKPFEYSMYTPSSGIEELREAIAEDYTKYSGVKVGNVNVSVTAGSAEAILAALMAIIDEGDEVVLFDPTYLMYEPVINYLGGRVVRVRAREELGWEPSEEDVKAVMNRRVKAVIAVNPDNPTGRVLSESMIKLLIDLVRDYDAFLIYDEAYRHLYYEGSHTYAIRYGLENVIALNTFSKDPAMPGWRLGYVIAHEDFIKVFNRVKQYTNLNPPTPAQYAGLLYLRKYKEKYLSETLPIYKSRMETMYKAIREYLSDVIVVKPRAGLFMFPNLKPYLKRLGMGDVDFVMKLLRQCHVAAVPGSAFGEGGRDHLRLTFAKENEEAIREGIKAISQCLS</sequence>
<gene>
    <name evidence="8" type="ordered locus">Vdis_2492</name>
</gene>
<name>E1QS25_VULDI</name>
<dbReference type="Pfam" id="PF00155">
    <property type="entry name" value="Aminotran_1_2"/>
    <property type="match status" value="1"/>
</dbReference>
<dbReference type="InterPro" id="IPR015424">
    <property type="entry name" value="PyrdxlP-dep_Trfase"/>
</dbReference>
<dbReference type="eggNOG" id="arCOG01131">
    <property type="taxonomic scope" value="Archaea"/>
</dbReference>
<dbReference type="RefSeq" id="WP_013337582.1">
    <property type="nucleotide sequence ID" value="NC_014537.1"/>
</dbReference>
<dbReference type="STRING" id="572478.Vdis_2492"/>
<dbReference type="GO" id="GO:0008483">
    <property type="term" value="F:transaminase activity"/>
    <property type="evidence" value="ECO:0007669"/>
    <property type="project" value="UniProtKB-KW"/>
</dbReference>
<reference evidence="9" key="2">
    <citation type="journal article" date="2010" name="Stand. Genomic Sci.">
        <title>Complete genome sequence of Vulcanisaeta distributa type strain (IC-017T).</title>
        <authorList>
            <person name="Mavromatis K."/>
            <person name="Sikorski J."/>
            <person name="Pabst E."/>
            <person name="Teshima H."/>
            <person name="Lapidus A."/>
            <person name="Lucas S."/>
            <person name="Nolan M."/>
            <person name="Glavina Del Rio T."/>
            <person name="Cheng J."/>
            <person name="Bruce D."/>
            <person name="Goodwin L."/>
            <person name="Pitluck S."/>
            <person name="Liolios K."/>
            <person name="Ivanova N."/>
            <person name="Mikhailova N."/>
            <person name="Pati A."/>
            <person name="Chen A."/>
            <person name="Palaniappan K."/>
            <person name="Land M."/>
            <person name="Hauser L."/>
            <person name="Chang Y."/>
            <person name="Jeffries C."/>
            <person name="Rohde M."/>
            <person name="Spring S."/>
            <person name="Goker M."/>
            <person name="Wirth R."/>
            <person name="Woyke T."/>
            <person name="Bristow J."/>
            <person name="Eisen J."/>
            <person name="Markowitz V."/>
            <person name="Hugenholtz P."/>
            <person name="Klenk H."/>
            <person name="Kyrpides N."/>
        </authorList>
    </citation>
    <scope>NUCLEOTIDE SEQUENCE [LARGE SCALE GENOMIC DNA]</scope>
    <source>
        <strain evidence="9">DSM 14429 / JCM 11212 / NBRC 100878 / IC-017</strain>
    </source>
</reference>
<dbReference type="CDD" id="cd00609">
    <property type="entry name" value="AAT_like"/>
    <property type="match status" value="1"/>
</dbReference>
<dbReference type="GO" id="GO:0006520">
    <property type="term" value="P:amino acid metabolic process"/>
    <property type="evidence" value="ECO:0007669"/>
    <property type="project" value="InterPro"/>
</dbReference>
<reference evidence="8 9" key="1">
    <citation type="journal article" date="2010" name="Stand. Genomic Sci.">
        <title>Complete genome sequence of Vulcanisaeta distributa type strain (IC-017).</title>
        <authorList>
            <person name="Mavromatis K."/>
            <person name="Sikorski J."/>
            <person name="Pabst E."/>
            <person name="Teshima H."/>
            <person name="Lapidus A."/>
            <person name="Lucas S."/>
            <person name="Nolan M."/>
            <person name="Glavina Del Rio T."/>
            <person name="Cheng J.F."/>
            <person name="Bruce D."/>
            <person name="Goodwin L."/>
            <person name="Pitluck S."/>
            <person name="Liolios K."/>
            <person name="Ivanova N."/>
            <person name="Mikhailova N."/>
            <person name="Pati A."/>
            <person name="Chen A."/>
            <person name="Palaniappan K."/>
            <person name="Land M."/>
            <person name="Hauser L."/>
            <person name="Chang Y.J."/>
            <person name="Jeffries C.D."/>
            <person name="Rohde M."/>
            <person name="Spring S."/>
            <person name="Goker M."/>
            <person name="Wirth R."/>
            <person name="Woyke T."/>
            <person name="Bristow J."/>
            <person name="Eisen J.A."/>
            <person name="Markowitz V."/>
            <person name="Hugenholtz P."/>
            <person name="Klenk H.P."/>
            <person name="Kyrpides N.C."/>
        </authorList>
    </citation>
    <scope>NUCLEOTIDE SEQUENCE [LARGE SCALE GENOMIC DNA]</scope>
    <source>
        <strain evidence="9">DSM 14429 / JCM 11212 / NBRC 100878 / IC-017</strain>
    </source>
</reference>
<evidence type="ECO:0000313" key="9">
    <source>
        <dbReference type="Proteomes" id="UP000006681"/>
    </source>
</evidence>
<evidence type="ECO:0000256" key="1">
    <source>
        <dbReference type="ARBA" id="ARBA00001933"/>
    </source>
</evidence>
<evidence type="ECO:0000256" key="5">
    <source>
        <dbReference type="ARBA" id="ARBA00022679"/>
    </source>
</evidence>
<evidence type="ECO:0000256" key="4">
    <source>
        <dbReference type="ARBA" id="ARBA00022576"/>
    </source>
</evidence>
<comment type="similarity">
    <text evidence="2">Belongs to the class-I pyridoxal-phosphate-dependent aminotransferase family.</text>
</comment>
<dbReference type="PANTHER" id="PTHR46383:SF1">
    <property type="entry name" value="ASPARTATE AMINOTRANSFERASE"/>
    <property type="match status" value="1"/>
</dbReference>
<accession>E1QS25</accession>
<dbReference type="Gene3D" id="3.40.640.10">
    <property type="entry name" value="Type I PLP-dependent aspartate aminotransferase-like (Major domain)"/>
    <property type="match status" value="1"/>
</dbReference>
<evidence type="ECO:0000256" key="2">
    <source>
        <dbReference type="ARBA" id="ARBA00007441"/>
    </source>
</evidence>
<proteinExistence type="inferred from homology"/>
<dbReference type="InterPro" id="IPR004839">
    <property type="entry name" value="Aminotransferase_I/II_large"/>
</dbReference>
<comment type="cofactor">
    <cofactor evidence="1">
        <name>pyridoxal 5'-phosphate</name>
        <dbReference type="ChEBI" id="CHEBI:597326"/>
    </cofactor>
</comment>
<protein>
    <submittedName>
        <fullName evidence="8">Aminotransferase class I and II</fullName>
    </submittedName>
</protein>
<evidence type="ECO:0000256" key="3">
    <source>
        <dbReference type="ARBA" id="ARBA00011738"/>
    </source>
</evidence>
<dbReference type="AlphaFoldDB" id="E1QS25"/>
<organism evidence="8 9">
    <name type="scientific">Vulcanisaeta distributa (strain DSM 14429 / JCM 11212 / NBRC 100878 / IC-017)</name>
    <dbReference type="NCBI Taxonomy" id="572478"/>
    <lineage>
        <taxon>Archaea</taxon>
        <taxon>Thermoproteota</taxon>
        <taxon>Thermoprotei</taxon>
        <taxon>Thermoproteales</taxon>
        <taxon>Thermoproteaceae</taxon>
        <taxon>Vulcanisaeta</taxon>
    </lineage>
</organism>
<dbReference type="InterPro" id="IPR050596">
    <property type="entry name" value="AspAT/PAT-like"/>
</dbReference>
<feature type="domain" description="Aminotransferase class I/classII large" evidence="7">
    <location>
        <begin position="62"/>
        <end position="388"/>
    </location>
</feature>
<dbReference type="InterPro" id="IPR015421">
    <property type="entry name" value="PyrdxlP-dep_Trfase_major"/>
</dbReference>
<dbReference type="GeneID" id="9753452"/>
<dbReference type="EMBL" id="CP002100">
    <property type="protein sequence ID" value="ADN51857.1"/>
    <property type="molecule type" value="Genomic_DNA"/>
</dbReference>
<evidence type="ECO:0000259" key="7">
    <source>
        <dbReference type="Pfam" id="PF00155"/>
    </source>
</evidence>
<dbReference type="SUPFAM" id="SSF53383">
    <property type="entry name" value="PLP-dependent transferases"/>
    <property type="match status" value="1"/>
</dbReference>
<dbReference type="KEGG" id="vdi:Vdis_2492"/>
<keyword evidence="5 8" id="KW-0808">Transferase</keyword>
<dbReference type="OrthoDB" id="372018at2157"/>
<dbReference type="HOGENOM" id="CLU_017584_4_3_2"/>
<keyword evidence="9" id="KW-1185">Reference proteome</keyword>
<evidence type="ECO:0000256" key="6">
    <source>
        <dbReference type="ARBA" id="ARBA00022898"/>
    </source>
</evidence>